<protein>
    <recommendedName>
        <fullName evidence="3 8">NADH-ubiquinone oxidoreductase chain 1</fullName>
        <ecNumber evidence="8">7.1.1.2</ecNumber>
    </recommendedName>
</protein>
<dbReference type="InterPro" id="IPR018086">
    <property type="entry name" value="NADH_UbQ_OxRdtase_su1_CS"/>
</dbReference>
<proteinExistence type="inferred from homology"/>
<geneLocation type="mitochondrion" evidence="10"/>
<accession>A0AA50AFC3</accession>
<feature type="transmembrane region" description="Helical" evidence="9">
    <location>
        <begin position="224"/>
        <end position="244"/>
    </location>
</feature>
<dbReference type="AlphaFoldDB" id="A0AA50AFC3"/>
<evidence type="ECO:0000256" key="4">
    <source>
        <dbReference type="ARBA" id="ARBA00022692"/>
    </source>
</evidence>
<evidence type="ECO:0000256" key="8">
    <source>
        <dbReference type="RuleBase" id="RU000473"/>
    </source>
</evidence>
<dbReference type="InterPro" id="IPR001694">
    <property type="entry name" value="NADH_UbQ_OxRdtase_su1/FPO"/>
</dbReference>
<feature type="transmembrane region" description="Helical" evidence="9">
    <location>
        <begin position="173"/>
        <end position="194"/>
    </location>
</feature>
<dbReference type="EMBL" id="OR260862">
    <property type="protein sequence ID" value="WLN31326.1"/>
    <property type="molecule type" value="Genomic_DNA"/>
</dbReference>
<evidence type="ECO:0000256" key="9">
    <source>
        <dbReference type="SAM" id="Phobius"/>
    </source>
</evidence>
<comment type="catalytic activity">
    <reaction evidence="8">
        <text>a ubiquinone + NADH + 5 H(+)(in) = a ubiquinol + NAD(+) + 4 H(+)(out)</text>
        <dbReference type="Rhea" id="RHEA:29091"/>
        <dbReference type="Rhea" id="RHEA-COMP:9565"/>
        <dbReference type="Rhea" id="RHEA-COMP:9566"/>
        <dbReference type="ChEBI" id="CHEBI:15378"/>
        <dbReference type="ChEBI" id="CHEBI:16389"/>
        <dbReference type="ChEBI" id="CHEBI:17976"/>
        <dbReference type="ChEBI" id="CHEBI:57540"/>
        <dbReference type="ChEBI" id="CHEBI:57945"/>
        <dbReference type="EC" id="7.1.1.2"/>
    </reaction>
</comment>
<gene>
    <name evidence="10" type="primary">nad1</name>
</gene>
<comment type="subcellular location">
    <subcellularLocation>
        <location evidence="1">Membrane</location>
        <topology evidence="1">Multi-pass membrane protein</topology>
    </subcellularLocation>
    <subcellularLocation>
        <location evidence="7">Mitochondrion inner membrane</location>
        <topology evidence="7">Multi-pass membrane protein</topology>
    </subcellularLocation>
</comment>
<name>A0AA50AFC3_9PLAT</name>
<evidence type="ECO:0000256" key="1">
    <source>
        <dbReference type="ARBA" id="ARBA00004141"/>
    </source>
</evidence>
<dbReference type="PROSITE" id="PS00668">
    <property type="entry name" value="COMPLEX1_ND1_2"/>
    <property type="match status" value="1"/>
</dbReference>
<dbReference type="GO" id="GO:0009060">
    <property type="term" value="P:aerobic respiration"/>
    <property type="evidence" value="ECO:0007669"/>
    <property type="project" value="TreeGrafter"/>
</dbReference>
<evidence type="ECO:0000256" key="3">
    <source>
        <dbReference type="ARBA" id="ARBA00021009"/>
    </source>
</evidence>
<keyword evidence="7" id="KW-0520">NAD</keyword>
<feature type="transmembrane region" description="Helical" evidence="9">
    <location>
        <begin position="279"/>
        <end position="299"/>
    </location>
</feature>
<evidence type="ECO:0000256" key="6">
    <source>
        <dbReference type="ARBA" id="ARBA00023136"/>
    </source>
</evidence>
<feature type="transmembrane region" description="Helical" evidence="9">
    <location>
        <begin position="102"/>
        <end position="124"/>
    </location>
</feature>
<dbReference type="GO" id="GO:0008137">
    <property type="term" value="F:NADH dehydrogenase (ubiquinone) activity"/>
    <property type="evidence" value="ECO:0007669"/>
    <property type="project" value="UniProtKB-EC"/>
</dbReference>
<feature type="transmembrane region" description="Helical" evidence="9">
    <location>
        <begin position="75"/>
        <end position="96"/>
    </location>
</feature>
<evidence type="ECO:0000256" key="2">
    <source>
        <dbReference type="ARBA" id="ARBA00010535"/>
    </source>
</evidence>
<organism evidence="10">
    <name type="scientific">Vorticeros sp. n. MW-2019</name>
    <dbReference type="NCBI Taxonomy" id="2544881"/>
    <lineage>
        <taxon>Eukaryota</taxon>
        <taxon>Metazoa</taxon>
        <taxon>Spiralia</taxon>
        <taxon>Lophotrochozoa</taxon>
        <taxon>Platyhelminthes</taxon>
        <taxon>Rhabditophora</taxon>
        <taxon>Prolecithophora</taxon>
        <taxon>Separata</taxon>
        <taxon>Plagiostomidae</taxon>
        <taxon>Vorticeros</taxon>
    </lineage>
</organism>
<reference evidence="10" key="1">
    <citation type="submission" date="2023-07" db="EMBL/GenBank/DDBJ databases">
        <title>A New Species of Genus Vorticeros (Platyhelminthes, Prolecithophora, Plagiostomidae) from China with Analysis of Its Partial Sequence of Mitochondrial Genome and Reproductive behaviour.</title>
        <authorList>
            <person name="Wang Y.-J."/>
            <person name="Huang J.-J."/>
            <person name="Wang A.-T."/>
            <person name="Zhang Y."/>
        </authorList>
    </citation>
    <scope>NUCLEOTIDE SEQUENCE</scope>
</reference>
<keyword evidence="5 9" id="KW-1133">Transmembrane helix</keyword>
<feature type="transmembrane region" description="Helical" evidence="9">
    <location>
        <begin position="145"/>
        <end position="167"/>
    </location>
</feature>
<dbReference type="PANTHER" id="PTHR11432:SF3">
    <property type="entry name" value="NADH-UBIQUINONE OXIDOREDUCTASE CHAIN 1"/>
    <property type="match status" value="1"/>
</dbReference>
<feature type="transmembrane region" description="Helical" evidence="9">
    <location>
        <begin position="6"/>
        <end position="28"/>
    </location>
</feature>
<keyword evidence="8" id="KW-0830">Ubiquinone</keyword>
<dbReference type="EC" id="7.1.1.2" evidence="8"/>
<dbReference type="GO" id="GO:0005743">
    <property type="term" value="C:mitochondrial inner membrane"/>
    <property type="evidence" value="ECO:0007669"/>
    <property type="project" value="UniProtKB-SubCell"/>
</dbReference>
<keyword evidence="6 9" id="KW-0472">Membrane</keyword>
<sequence>MVNTLLNIMCWVVILLQLVLVVLFLILLERKIISYISIRKGPNKVTIGGLYQSIADVLKLVFKEIEPNISSNSNFFLFGPFWSLVIILLSWLNITMFFNPFVYVYGVVIIFCLASFHIYILLAVSWGGNSKYALLGGLRASAQVISYEISFFFILFCPLIIVGSYNLNYNINNFYLVLFILSILILCWLVTCLAETNRSPFDFAEGESELVSGFNVEYGALQFGFLYIGEYGSIMLLSYLTIVIFGLNTILLNGFMVNLIIIFFIWARASLPRFRYDLLMTYAWIGILPTVLLILWVIINL</sequence>
<evidence type="ECO:0000256" key="7">
    <source>
        <dbReference type="RuleBase" id="RU000471"/>
    </source>
</evidence>
<comment type="similarity">
    <text evidence="2 7">Belongs to the complex I subunit 1 family.</text>
</comment>
<feature type="transmembrane region" description="Helical" evidence="9">
    <location>
        <begin position="250"/>
        <end position="267"/>
    </location>
</feature>
<keyword evidence="8 10" id="KW-0496">Mitochondrion</keyword>
<dbReference type="PANTHER" id="PTHR11432">
    <property type="entry name" value="NADH DEHYDROGENASE SUBUNIT 1"/>
    <property type="match status" value="1"/>
</dbReference>
<evidence type="ECO:0000313" key="10">
    <source>
        <dbReference type="EMBL" id="WLN31326.1"/>
    </source>
</evidence>
<dbReference type="GO" id="GO:0003954">
    <property type="term" value="F:NADH dehydrogenase activity"/>
    <property type="evidence" value="ECO:0007669"/>
    <property type="project" value="TreeGrafter"/>
</dbReference>
<evidence type="ECO:0000256" key="5">
    <source>
        <dbReference type="ARBA" id="ARBA00022989"/>
    </source>
</evidence>
<keyword evidence="4 7" id="KW-0812">Transmembrane</keyword>
<dbReference type="Pfam" id="PF00146">
    <property type="entry name" value="NADHdh"/>
    <property type="match status" value="1"/>
</dbReference>